<name>A0AAV7ZEJ6_9EUKA</name>
<proteinExistence type="predicted"/>
<dbReference type="SUPFAM" id="SSF117281">
    <property type="entry name" value="Kelch motif"/>
    <property type="match status" value="2"/>
</dbReference>
<dbReference type="Gene3D" id="3.30.710.10">
    <property type="entry name" value="Potassium Channel Kv1.1, Chain A"/>
    <property type="match status" value="1"/>
</dbReference>
<reference evidence="4" key="1">
    <citation type="submission" date="2022-08" db="EMBL/GenBank/DDBJ databases">
        <title>Novel sulphate-reducing endosymbionts in the free-living metamonad Anaeramoeba.</title>
        <authorList>
            <person name="Jerlstrom-Hultqvist J."/>
            <person name="Cepicka I."/>
            <person name="Gallot-Lavallee L."/>
            <person name="Salas-Leiva D."/>
            <person name="Curtis B.A."/>
            <person name="Zahonova K."/>
            <person name="Pipaliya S."/>
            <person name="Dacks J."/>
            <person name="Roger A.J."/>
        </authorList>
    </citation>
    <scope>NUCLEOTIDE SEQUENCE</scope>
    <source>
        <strain evidence="4">Busselton2</strain>
    </source>
</reference>
<feature type="domain" description="BTB" evidence="3">
    <location>
        <begin position="451"/>
        <end position="521"/>
    </location>
</feature>
<dbReference type="InterPro" id="IPR000210">
    <property type="entry name" value="BTB/POZ_dom"/>
</dbReference>
<accession>A0AAV7ZEJ6</accession>
<dbReference type="PANTHER" id="PTHR46093">
    <property type="entry name" value="ACYL-COA-BINDING DOMAIN-CONTAINING PROTEIN 5"/>
    <property type="match status" value="1"/>
</dbReference>
<dbReference type="EMBL" id="JANTQA010000032">
    <property type="protein sequence ID" value="KAJ3439162.1"/>
    <property type="molecule type" value="Genomic_DNA"/>
</dbReference>
<dbReference type="AlphaFoldDB" id="A0AAV7ZEJ6"/>
<dbReference type="PANTHER" id="PTHR46093:SF18">
    <property type="entry name" value="FIBRONECTIN TYPE-III DOMAIN-CONTAINING PROTEIN"/>
    <property type="match status" value="1"/>
</dbReference>
<dbReference type="InterPro" id="IPR011333">
    <property type="entry name" value="SKP1/BTB/POZ_sf"/>
</dbReference>
<keyword evidence="2" id="KW-0677">Repeat</keyword>
<sequence length="552" mass="63868">MSKKNILQDPFHRLNMFKGSSWVSCNYDTNGETPYAQRTSIVGPYKHKLYLFGGGTSTTTVQNHFYSFDLISQKWEKIEPKNNQIPEPRWGHKCAIVQDKMILFGGHGKNAYLNDLWEYHFSENEWEKIEYSGDKPSIVSDHSLVATSDGFLFIYGGWNGSSRLVDSFYIYEMETKTFTKISDELLKENTSLRTLTVSAIWNDKLYVYSGEDGSYTYSDKMFEFDLQERSWKETEYQGSVTSRGVPAGDVFNGYWFIFGGSDRQNMLSDLICFDFESKEMISLQDSNTNKGRFAHNFMVYQNKLLYGFGVKNIGNFGDLNSLTLEYPLIREIIRYIEGGNLSKFYDYEIVCSDNETVRVNSSILKLRCKFDLLVEAAKNIGREIIENVVFYLYTGRYNPSSRSELEVVFFLSEELGILNLKLLAEGVEKVPESDNTILQDYEQLLQENESKDYELIHDEGSTLFHSWILAARSDDFKNILENKDKEKKKKNYSSIKIDGLTEQGANCLLTYLYTNKTEDLNIDIVEEIKDALQQLKLNQDVFEKVCSLMLKY</sequence>
<evidence type="ECO:0000256" key="2">
    <source>
        <dbReference type="ARBA" id="ARBA00022737"/>
    </source>
</evidence>
<evidence type="ECO:0000313" key="4">
    <source>
        <dbReference type="EMBL" id="KAJ3439162.1"/>
    </source>
</evidence>
<dbReference type="Proteomes" id="UP001146793">
    <property type="component" value="Unassembled WGS sequence"/>
</dbReference>
<dbReference type="Gene3D" id="2.120.10.80">
    <property type="entry name" value="Kelch-type beta propeller"/>
    <property type="match status" value="2"/>
</dbReference>
<dbReference type="InterPro" id="IPR015915">
    <property type="entry name" value="Kelch-typ_b-propeller"/>
</dbReference>
<evidence type="ECO:0000259" key="3">
    <source>
        <dbReference type="PROSITE" id="PS50097"/>
    </source>
</evidence>
<dbReference type="Pfam" id="PF00651">
    <property type="entry name" value="BTB"/>
    <property type="match status" value="1"/>
</dbReference>
<evidence type="ECO:0000313" key="5">
    <source>
        <dbReference type="Proteomes" id="UP001146793"/>
    </source>
</evidence>
<dbReference type="Pfam" id="PF24681">
    <property type="entry name" value="Kelch_KLHDC2_KLHL20_DRC7"/>
    <property type="match status" value="2"/>
</dbReference>
<dbReference type="SUPFAM" id="SSF54695">
    <property type="entry name" value="POZ domain"/>
    <property type="match status" value="1"/>
</dbReference>
<dbReference type="PROSITE" id="PS50097">
    <property type="entry name" value="BTB"/>
    <property type="match status" value="1"/>
</dbReference>
<keyword evidence="1" id="KW-0880">Kelch repeat</keyword>
<dbReference type="CDD" id="cd18186">
    <property type="entry name" value="BTB_POZ_ZBTB_KLHL-like"/>
    <property type="match status" value="1"/>
</dbReference>
<evidence type="ECO:0000256" key="1">
    <source>
        <dbReference type="ARBA" id="ARBA00022441"/>
    </source>
</evidence>
<protein>
    <recommendedName>
        <fullName evidence="3">BTB domain-containing protein</fullName>
    </recommendedName>
</protein>
<gene>
    <name evidence="4" type="ORF">M0812_15184</name>
</gene>
<organism evidence="4 5">
    <name type="scientific">Anaeramoeba flamelloides</name>
    <dbReference type="NCBI Taxonomy" id="1746091"/>
    <lineage>
        <taxon>Eukaryota</taxon>
        <taxon>Metamonada</taxon>
        <taxon>Anaeramoebidae</taxon>
        <taxon>Anaeramoeba</taxon>
    </lineage>
</organism>
<comment type="caution">
    <text evidence="4">The sequence shown here is derived from an EMBL/GenBank/DDBJ whole genome shotgun (WGS) entry which is preliminary data.</text>
</comment>